<keyword evidence="4 5" id="KW-0143">Chaperone</keyword>
<comment type="similarity">
    <text evidence="5">Belongs to the RimM family.</text>
</comment>
<name>F5XRG8_MICPN</name>
<evidence type="ECO:0000313" key="8">
    <source>
        <dbReference type="EMBL" id="BAK34658.1"/>
    </source>
</evidence>
<dbReference type="GO" id="GO:0005737">
    <property type="term" value="C:cytoplasm"/>
    <property type="evidence" value="ECO:0007669"/>
    <property type="project" value="UniProtKB-SubCell"/>
</dbReference>
<keyword evidence="2 5" id="KW-0690">Ribosome biogenesis</keyword>
<dbReference type="InterPro" id="IPR011033">
    <property type="entry name" value="PRC_barrel-like_sf"/>
</dbReference>
<dbReference type="EMBL" id="AP012204">
    <property type="protein sequence ID" value="BAK34658.1"/>
    <property type="molecule type" value="Genomic_DNA"/>
</dbReference>
<evidence type="ECO:0000259" key="6">
    <source>
        <dbReference type="Pfam" id="PF01782"/>
    </source>
</evidence>
<organism evidence="8 9">
    <name type="scientific">Microlunatus phosphovorus (strain ATCC 700054 / DSM 10555 / JCM 9379 / NBRC 101784 / NCIMB 13414 / VKM Ac-1990 / NM-1)</name>
    <dbReference type="NCBI Taxonomy" id="1032480"/>
    <lineage>
        <taxon>Bacteria</taxon>
        <taxon>Bacillati</taxon>
        <taxon>Actinomycetota</taxon>
        <taxon>Actinomycetes</taxon>
        <taxon>Propionibacteriales</taxon>
        <taxon>Propionibacteriaceae</taxon>
        <taxon>Microlunatus</taxon>
    </lineage>
</organism>
<dbReference type="PANTHER" id="PTHR33692:SF1">
    <property type="entry name" value="RIBOSOME MATURATION FACTOR RIMM"/>
    <property type="match status" value="1"/>
</dbReference>
<dbReference type="InterPro" id="IPR009000">
    <property type="entry name" value="Transl_B-barrel_sf"/>
</dbReference>
<feature type="domain" description="RimM N-terminal" evidence="6">
    <location>
        <begin position="9"/>
        <end position="88"/>
    </location>
</feature>
<dbReference type="GO" id="GO:0043022">
    <property type="term" value="F:ribosome binding"/>
    <property type="evidence" value="ECO:0007669"/>
    <property type="project" value="InterPro"/>
</dbReference>
<comment type="subcellular location">
    <subcellularLocation>
        <location evidence="5">Cytoplasm</location>
    </subcellularLocation>
</comment>
<dbReference type="RefSeq" id="WP_013862541.1">
    <property type="nucleotide sequence ID" value="NC_015635.1"/>
</dbReference>
<evidence type="ECO:0000256" key="1">
    <source>
        <dbReference type="ARBA" id="ARBA00022490"/>
    </source>
</evidence>
<dbReference type="InterPro" id="IPR036976">
    <property type="entry name" value="RimM_N_sf"/>
</dbReference>
<comment type="function">
    <text evidence="5">An accessory protein needed during the final step in the assembly of 30S ribosomal subunit, possibly for assembly of the head region. Essential for efficient processing of 16S rRNA. May be needed both before and after RbfA during the maturation of 16S rRNA. It has affinity for free ribosomal 30S subunits but not for 70S ribosomes.</text>
</comment>
<dbReference type="SUPFAM" id="SSF50447">
    <property type="entry name" value="Translation proteins"/>
    <property type="match status" value="1"/>
</dbReference>
<dbReference type="Proteomes" id="UP000007947">
    <property type="component" value="Chromosome"/>
</dbReference>
<accession>F5XRG8</accession>
<dbReference type="GO" id="GO:0006364">
    <property type="term" value="P:rRNA processing"/>
    <property type="evidence" value="ECO:0007669"/>
    <property type="project" value="UniProtKB-UniRule"/>
</dbReference>
<evidence type="ECO:0000256" key="2">
    <source>
        <dbReference type="ARBA" id="ARBA00022517"/>
    </source>
</evidence>
<dbReference type="InterPro" id="IPR002676">
    <property type="entry name" value="RimM_N"/>
</dbReference>
<dbReference type="Pfam" id="PF24986">
    <property type="entry name" value="PRC_RimM"/>
    <property type="match status" value="1"/>
</dbReference>
<comment type="domain">
    <text evidence="5">The PRC barrel domain binds ribosomal protein uS19.</text>
</comment>
<dbReference type="SUPFAM" id="SSF50346">
    <property type="entry name" value="PRC-barrel domain"/>
    <property type="match status" value="1"/>
</dbReference>
<protein>
    <recommendedName>
        <fullName evidence="5">Ribosome maturation factor RimM</fullName>
    </recommendedName>
</protein>
<keyword evidence="1 5" id="KW-0963">Cytoplasm</keyword>
<dbReference type="Gene3D" id="2.40.30.60">
    <property type="entry name" value="RimM"/>
    <property type="match status" value="1"/>
</dbReference>
<dbReference type="Pfam" id="PF01782">
    <property type="entry name" value="RimM"/>
    <property type="match status" value="1"/>
</dbReference>
<comment type="subunit">
    <text evidence="5">Binds ribosomal protein uS19.</text>
</comment>
<dbReference type="Gene3D" id="2.30.30.240">
    <property type="entry name" value="PRC-barrel domain"/>
    <property type="match status" value="1"/>
</dbReference>
<evidence type="ECO:0000259" key="7">
    <source>
        <dbReference type="Pfam" id="PF24986"/>
    </source>
</evidence>
<proteinExistence type="inferred from homology"/>
<keyword evidence="9" id="KW-1185">Reference proteome</keyword>
<reference evidence="8 9" key="1">
    <citation type="submission" date="2011-05" db="EMBL/GenBank/DDBJ databases">
        <title>Whole genome sequence of Microlunatus phosphovorus NM-1.</title>
        <authorList>
            <person name="Hosoyama A."/>
            <person name="Sasaki K."/>
            <person name="Harada T."/>
            <person name="Igarashi R."/>
            <person name="Kawakoshi A."/>
            <person name="Sasagawa M."/>
            <person name="Fukada J."/>
            <person name="Nakamura S."/>
            <person name="Katano Y."/>
            <person name="Hanada S."/>
            <person name="Kamagata Y."/>
            <person name="Nakamura N."/>
            <person name="Yamazaki S."/>
            <person name="Fujita N."/>
        </authorList>
    </citation>
    <scope>NUCLEOTIDE SEQUENCE [LARGE SCALE GENOMIC DNA]</scope>
    <source>
        <strain evidence="9">ATCC 700054 / DSM 10555 / JCM 9379 / NBRC 101784 / NCIMB 13414 / VKM Ac-1990 / NM-1</strain>
    </source>
</reference>
<feature type="domain" description="Ribosome maturation factor RimM PRC barrel" evidence="7">
    <location>
        <begin position="103"/>
        <end position="163"/>
    </location>
</feature>
<dbReference type="InterPro" id="IPR056792">
    <property type="entry name" value="PRC_RimM"/>
</dbReference>
<sequence>MADTVEVIVGIVGRAHGIRGDVGIELRTDEPERRFAPGSRLRIEGSGRSLTVTSTRDHSGRLLVRFDECPDRTAAELLRGAVLVVDVDADERPGDEEEFYDRQLTGLRVFDAADAEVGSVADVIHLPGQDLLEIQTPTGKRLVPFVRAIVPKVDLTARLVQLADVPGLLVDEIDSD</sequence>
<dbReference type="eggNOG" id="COG0806">
    <property type="taxonomic scope" value="Bacteria"/>
</dbReference>
<dbReference type="GO" id="GO:0005840">
    <property type="term" value="C:ribosome"/>
    <property type="evidence" value="ECO:0007669"/>
    <property type="project" value="InterPro"/>
</dbReference>
<dbReference type="InterPro" id="IPR011961">
    <property type="entry name" value="RimM"/>
</dbReference>
<dbReference type="AlphaFoldDB" id="F5XRG8"/>
<evidence type="ECO:0000256" key="5">
    <source>
        <dbReference type="HAMAP-Rule" id="MF_00014"/>
    </source>
</evidence>
<evidence type="ECO:0000313" key="9">
    <source>
        <dbReference type="Proteomes" id="UP000007947"/>
    </source>
</evidence>
<dbReference type="HAMAP" id="MF_00014">
    <property type="entry name" value="Ribosome_mat_RimM"/>
    <property type="match status" value="1"/>
</dbReference>
<dbReference type="NCBIfam" id="TIGR02273">
    <property type="entry name" value="16S_RimM"/>
    <property type="match status" value="1"/>
</dbReference>
<dbReference type="KEGG" id="mph:MLP_16440"/>
<dbReference type="HOGENOM" id="CLU_077636_0_0_11"/>
<dbReference type="STRING" id="1032480.MLP_16440"/>
<evidence type="ECO:0000256" key="4">
    <source>
        <dbReference type="ARBA" id="ARBA00023186"/>
    </source>
</evidence>
<gene>
    <name evidence="5 8" type="primary">rimM</name>
    <name evidence="8" type="ordered locus">MLP_16440</name>
</gene>
<dbReference type="GO" id="GO:0042274">
    <property type="term" value="P:ribosomal small subunit biogenesis"/>
    <property type="evidence" value="ECO:0007669"/>
    <property type="project" value="UniProtKB-UniRule"/>
</dbReference>
<evidence type="ECO:0000256" key="3">
    <source>
        <dbReference type="ARBA" id="ARBA00022552"/>
    </source>
</evidence>
<dbReference type="PANTHER" id="PTHR33692">
    <property type="entry name" value="RIBOSOME MATURATION FACTOR RIMM"/>
    <property type="match status" value="1"/>
</dbReference>
<keyword evidence="3 5" id="KW-0698">rRNA processing</keyword>